<dbReference type="GO" id="GO:1990575">
    <property type="term" value="P:mitochondrial L-ornithine transmembrane transport"/>
    <property type="evidence" value="ECO:0007669"/>
    <property type="project" value="EnsemblFungi"/>
</dbReference>
<dbReference type="AlphaFoldDB" id="W9XM17"/>
<dbReference type="InterPro" id="IPR023395">
    <property type="entry name" value="MCP_dom_sf"/>
</dbReference>
<keyword evidence="9 10" id="KW-0472">Membrane</keyword>
<evidence type="ECO:0000256" key="8">
    <source>
        <dbReference type="ARBA" id="ARBA00023128"/>
    </source>
</evidence>
<protein>
    <submittedName>
        <fullName evidence="13">Solute carrier family 25, member 46</fullName>
    </submittedName>
</protein>
<evidence type="ECO:0000256" key="6">
    <source>
        <dbReference type="ARBA" id="ARBA00022792"/>
    </source>
</evidence>
<dbReference type="HOGENOM" id="CLU_015166_16_3_1"/>
<dbReference type="PANTHER" id="PTHR45624:SF31">
    <property type="entry name" value="MITOCHONDRIAL ORNITHINE TRANSPORTER 1"/>
    <property type="match status" value="1"/>
</dbReference>
<keyword evidence="7" id="KW-1133">Transmembrane helix</keyword>
<keyword evidence="3 11" id="KW-0813">Transport</keyword>
<evidence type="ECO:0000313" key="13">
    <source>
        <dbReference type="EMBL" id="EXJ78345.1"/>
    </source>
</evidence>
<dbReference type="Proteomes" id="UP000019478">
    <property type="component" value="Unassembled WGS sequence"/>
</dbReference>
<gene>
    <name evidence="13" type="ORF">A1O3_09506</name>
</gene>
<dbReference type="GO" id="GO:0006526">
    <property type="term" value="P:L-arginine biosynthetic process"/>
    <property type="evidence" value="ECO:0007669"/>
    <property type="project" value="EnsemblFungi"/>
</dbReference>
<evidence type="ECO:0000256" key="9">
    <source>
        <dbReference type="ARBA" id="ARBA00023136"/>
    </source>
</evidence>
<dbReference type="SUPFAM" id="SSF103506">
    <property type="entry name" value="Mitochondrial carrier"/>
    <property type="match status" value="1"/>
</dbReference>
<name>W9XM17_9EURO</name>
<dbReference type="Gene3D" id="1.50.40.10">
    <property type="entry name" value="Mitochondrial carrier domain"/>
    <property type="match status" value="2"/>
</dbReference>
<feature type="region of interest" description="Disordered" evidence="12">
    <location>
        <begin position="1"/>
        <end position="31"/>
    </location>
</feature>
<proteinExistence type="inferred from homology"/>
<reference evidence="13 14" key="1">
    <citation type="submission" date="2013-03" db="EMBL/GenBank/DDBJ databases">
        <title>The Genome Sequence of Capronia epimyces CBS 606.96.</title>
        <authorList>
            <consortium name="The Broad Institute Genomics Platform"/>
            <person name="Cuomo C."/>
            <person name="de Hoog S."/>
            <person name="Gorbushina A."/>
            <person name="Walker B."/>
            <person name="Young S.K."/>
            <person name="Zeng Q."/>
            <person name="Gargeya S."/>
            <person name="Fitzgerald M."/>
            <person name="Haas B."/>
            <person name="Abouelleil A."/>
            <person name="Allen A.W."/>
            <person name="Alvarado L."/>
            <person name="Arachchi H.M."/>
            <person name="Berlin A.M."/>
            <person name="Chapman S.B."/>
            <person name="Gainer-Dewar J."/>
            <person name="Goldberg J."/>
            <person name="Griggs A."/>
            <person name="Gujja S."/>
            <person name="Hansen M."/>
            <person name="Howarth C."/>
            <person name="Imamovic A."/>
            <person name="Ireland A."/>
            <person name="Larimer J."/>
            <person name="McCowan C."/>
            <person name="Murphy C."/>
            <person name="Pearson M."/>
            <person name="Poon T.W."/>
            <person name="Priest M."/>
            <person name="Roberts A."/>
            <person name="Saif S."/>
            <person name="Shea T."/>
            <person name="Sisk P."/>
            <person name="Sykes S."/>
            <person name="Wortman J."/>
            <person name="Nusbaum C."/>
            <person name="Birren B."/>
        </authorList>
    </citation>
    <scope>NUCLEOTIDE SEQUENCE [LARGE SCALE GENOMIC DNA]</scope>
    <source>
        <strain evidence="13 14">CBS 606.96</strain>
    </source>
</reference>
<dbReference type="OrthoDB" id="2139348at2759"/>
<feature type="repeat" description="Solcar" evidence="10">
    <location>
        <begin position="35"/>
        <end position="126"/>
    </location>
</feature>
<organism evidence="13 14">
    <name type="scientific">Capronia epimyces CBS 606.96</name>
    <dbReference type="NCBI Taxonomy" id="1182542"/>
    <lineage>
        <taxon>Eukaryota</taxon>
        <taxon>Fungi</taxon>
        <taxon>Dikarya</taxon>
        <taxon>Ascomycota</taxon>
        <taxon>Pezizomycotina</taxon>
        <taxon>Eurotiomycetes</taxon>
        <taxon>Chaetothyriomycetidae</taxon>
        <taxon>Chaetothyriales</taxon>
        <taxon>Herpotrichiellaceae</taxon>
        <taxon>Capronia</taxon>
    </lineage>
</organism>
<dbReference type="STRING" id="1182542.W9XM17"/>
<keyword evidence="8" id="KW-0496">Mitochondrion</keyword>
<keyword evidence="6" id="KW-0999">Mitochondrion inner membrane</keyword>
<dbReference type="EMBL" id="AMGY01000009">
    <property type="protein sequence ID" value="EXJ78345.1"/>
    <property type="molecule type" value="Genomic_DNA"/>
</dbReference>
<feature type="repeat" description="Solcar" evidence="10">
    <location>
        <begin position="147"/>
        <end position="244"/>
    </location>
</feature>
<dbReference type="Pfam" id="PF00153">
    <property type="entry name" value="Mito_carr"/>
    <property type="match status" value="3"/>
</dbReference>
<keyword evidence="5" id="KW-0677">Repeat</keyword>
<evidence type="ECO:0000256" key="2">
    <source>
        <dbReference type="ARBA" id="ARBA00006375"/>
    </source>
</evidence>
<evidence type="ECO:0000256" key="12">
    <source>
        <dbReference type="SAM" id="MobiDB-lite"/>
    </source>
</evidence>
<evidence type="ECO:0000256" key="1">
    <source>
        <dbReference type="ARBA" id="ARBA00004225"/>
    </source>
</evidence>
<evidence type="ECO:0000256" key="7">
    <source>
        <dbReference type="ARBA" id="ARBA00022989"/>
    </source>
</evidence>
<dbReference type="eggNOG" id="KOG0758">
    <property type="taxonomic scope" value="Eukaryota"/>
</dbReference>
<comment type="caution">
    <text evidence="13">The sequence shown here is derived from an EMBL/GenBank/DDBJ whole genome shotgun (WGS) entry which is preliminary data.</text>
</comment>
<accession>W9XM17</accession>
<dbReference type="InterPro" id="IPR018108">
    <property type="entry name" value="MCP_transmembrane"/>
</dbReference>
<keyword evidence="4 10" id="KW-0812">Transmembrane</keyword>
<dbReference type="GeneID" id="19173590"/>
<dbReference type="PROSITE" id="PS50920">
    <property type="entry name" value="SOLCAR"/>
    <property type="match status" value="3"/>
</dbReference>
<dbReference type="PANTHER" id="PTHR45624">
    <property type="entry name" value="MITOCHONDRIAL BASIC AMINO ACIDS TRANSPORTER-RELATED"/>
    <property type="match status" value="1"/>
</dbReference>
<evidence type="ECO:0000256" key="3">
    <source>
        <dbReference type="ARBA" id="ARBA00022448"/>
    </source>
</evidence>
<evidence type="ECO:0000256" key="5">
    <source>
        <dbReference type="ARBA" id="ARBA00022737"/>
    </source>
</evidence>
<sequence>MAAFKDELPTVDGLEPVHKPTPPHPDLVTPPNQSVEALKDISFGSIAGVLGKFVEYPFDTVKVRLQSQTTELGPHRLRGPLDAFSAAFRAPEGPLVSLYRGISAPLLGAAIETSSLFFSYRIAQDIIVANSASLRLLRDQNGGKIELPFSYLLGCGAASGAFTSLLLTPIELVKCKMQVPIPPSDMAAKLGYTSAQPPGPLALVRTIFRTQGILGFWHGQLGTLIRETGGSAAWFGSYEGVKMLFLKYDPSVSQIADVKVWQQMCAGAAAGMSYNFVFYPADTIKSRMQTSVADAAVVKKMTFASTGRQLWREQGLKGFYRGCGITVFRSAPSSAIIFSIYETLRKYFG</sequence>
<dbReference type="GO" id="GO:0031966">
    <property type="term" value="C:mitochondrial membrane"/>
    <property type="evidence" value="ECO:0007669"/>
    <property type="project" value="UniProtKB-SubCell"/>
</dbReference>
<comment type="subcellular location">
    <subcellularLocation>
        <location evidence="1">Mitochondrion membrane</location>
        <topology evidence="1">Multi-pass membrane protein</topology>
    </subcellularLocation>
</comment>
<keyword evidence="14" id="KW-1185">Reference proteome</keyword>
<evidence type="ECO:0000256" key="4">
    <source>
        <dbReference type="ARBA" id="ARBA00022692"/>
    </source>
</evidence>
<evidence type="ECO:0000256" key="10">
    <source>
        <dbReference type="PROSITE-ProRule" id="PRU00282"/>
    </source>
</evidence>
<feature type="repeat" description="Solcar" evidence="10">
    <location>
        <begin position="258"/>
        <end position="347"/>
    </location>
</feature>
<comment type="similarity">
    <text evidence="2 11">Belongs to the mitochondrial carrier (TC 2.A.29) family.</text>
</comment>
<evidence type="ECO:0000313" key="14">
    <source>
        <dbReference type="Proteomes" id="UP000019478"/>
    </source>
</evidence>
<evidence type="ECO:0000256" key="11">
    <source>
        <dbReference type="RuleBase" id="RU000488"/>
    </source>
</evidence>
<dbReference type="InterPro" id="IPR050567">
    <property type="entry name" value="Mitochondrial_Carrier"/>
</dbReference>
<dbReference type="GO" id="GO:0000064">
    <property type="term" value="F:L-ornithine transmembrane transporter activity"/>
    <property type="evidence" value="ECO:0007669"/>
    <property type="project" value="EnsemblFungi"/>
</dbReference>
<dbReference type="RefSeq" id="XP_007737790.1">
    <property type="nucleotide sequence ID" value="XM_007739600.1"/>
</dbReference>